<dbReference type="InterPro" id="IPR000182">
    <property type="entry name" value="GNAT_dom"/>
</dbReference>
<accession>A0ABN2HV99</accession>
<dbReference type="PANTHER" id="PTHR41700">
    <property type="entry name" value="GCN5-RELATED N-ACETYLTRANSFERASE"/>
    <property type="match status" value="1"/>
</dbReference>
<name>A0ABN2HV99_9ACTN</name>
<dbReference type="RefSeq" id="WP_344155116.1">
    <property type="nucleotide sequence ID" value="NZ_BAAANF010000016.1"/>
</dbReference>
<dbReference type="PANTHER" id="PTHR41700:SF1">
    <property type="entry name" value="N-ACETYLTRANSFERASE DOMAIN-CONTAINING PROTEIN"/>
    <property type="match status" value="1"/>
</dbReference>
<proteinExistence type="predicted"/>
<gene>
    <name evidence="2" type="ORF">GCM10009745_44600</name>
</gene>
<protein>
    <recommendedName>
        <fullName evidence="1">N-acetyltransferase domain-containing protein</fullName>
    </recommendedName>
</protein>
<keyword evidence="3" id="KW-1185">Reference proteome</keyword>
<dbReference type="EMBL" id="BAAANF010000016">
    <property type="protein sequence ID" value="GAA1694119.1"/>
    <property type="molecule type" value="Genomic_DNA"/>
</dbReference>
<reference evidence="2 3" key="1">
    <citation type="journal article" date="2019" name="Int. J. Syst. Evol. Microbiol.">
        <title>The Global Catalogue of Microorganisms (GCM) 10K type strain sequencing project: providing services to taxonomists for standard genome sequencing and annotation.</title>
        <authorList>
            <consortium name="The Broad Institute Genomics Platform"/>
            <consortium name="The Broad Institute Genome Sequencing Center for Infectious Disease"/>
            <person name="Wu L."/>
            <person name="Ma J."/>
        </authorList>
    </citation>
    <scope>NUCLEOTIDE SEQUENCE [LARGE SCALE GENOMIC DNA]</scope>
    <source>
        <strain evidence="2 3">JCM 14307</strain>
    </source>
</reference>
<sequence>MTETSTAVQVRELTELADLEAVYQLFDAIWRPDPNNPPVTTELLRAMSHSGSYVSGAYDGIELVGACVGFFGAPSERTLHSHVAGVSRQARSRNVGFALKLHQRDWALQRGLTAIEWTFDPLIRRNAYFNFVKLGARPKQYLTNFYGQMRDEINGNDESDRLLVRWQIDEPVGGVEASATAIALDRGSDGRPIRTELPITGPVAVAVPGDVESLRATDFTVAQEWRLAVREVLGGLLADGARVTGFDRTGWYVVEREGVA</sequence>
<dbReference type="InterPro" id="IPR016181">
    <property type="entry name" value="Acyl_CoA_acyltransferase"/>
</dbReference>
<evidence type="ECO:0000313" key="3">
    <source>
        <dbReference type="Proteomes" id="UP001500280"/>
    </source>
</evidence>
<dbReference type="InterPro" id="IPR038764">
    <property type="entry name" value="GNAT_N_AcTrfase_prd"/>
</dbReference>
<evidence type="ECO:0000313" key="2">
    <source>
        <dbReference type="EMBL" id="GAA1694119.1"/>
    </source>
</evidence>
<organism evidence="2 3">
    <name type="scientific">Kribbella yunnanensis</name>
    <dbReference type="NCBI Taxonomy" id="190194"/>
    <lineage>
        <taxon>Bacteria</taxon>
        <taxon>Bacillati</taxon>
        <taxon>Actinomycetota</taxon>
        <taxon>Actinomycetes</taxon>
        <taxon>Propionibacteriales</taxon>
        <taxon>Kribbellaceae</taxon>
        <taxon>Kribbella</taxon>
    </lineage>
</organism>
<evidence type="ECO:0000259" key="1">
    <source>
        <dbReference type="PROSITE" id="PS51186"/>
    </source>
</evidence>
<dbReference type="SUPFAM" id="SSF55729">
    <property type="entry name" value="Acyl-CoA N-acyltransferases (Nat)"/>
    <property type="match status" value="1"/>
</dbReference>
<feature type="domain" description="N-acetyltransferase" evidence="1">
    <location>
        <begin position="8"/>
        <end position="152"/>
    </location>
</feature>
<dbReference type="Proteomes" id="UP001500280">
    <property type="component" value="Unassembled WGS sequence"/>
</dbReference>
<dbReference type="PROSITE" id="PS51186">
    <property type="entry name" value="GNAT"/>
    <property type="match status" value="1"/>
</dbReference>
<dbReference type="Pfam" id="PF00583">
    <property type="entry name" value="Acetyltransf_1"/>
    <property type="match status" value="1"/>
</dbReference>
<comment type="caution">
    <text evidence="2">The sequence shown here is derived from an EMBL/GenBank/DDBJ whole genome shotgun (WGS) entry which is preliminary data.</text>
</comment>
<dbReference type="Gene3D" id="3.40.630.30">
    <property type="match status" value="1"/>
</dbReference>